<dbReference type="Proteomes" id="UP000324629">
    <property type="component" value="Unassembled WGS sequence"/>
</dbReference>
<name>A0A5J4NZH0_9TREM</name>
<comment type="caution">
    <text evidence="1">The sequence shown here is derived from an EMBL/GenBank/DDBJ whole genome shotgun (WGS) entry which is preliminary data.</text>
</comment>
<sequence length="169" mass="18387">MGDSLTEAKSTDYVLQPSTSTITQAVMTRTISMALDTDDVVGTNKKKGTPAEVVRAIAVEARLSSKAVGIRLSDLREVLRQLPLDARTLLGTPRECACTFIEGEEYVHFGLTECINHTLHIDGSTLFNSSRLQLWPILGRLISPSTPVLVVGLFCGLPKPVNVTEYLDT</sequence>
<evidence type="ECO:0000313" key="2">
    <source>
        <dbReference type="Proteomes" id="UP000324629"/>
    </source>
</evidence>
<reference evidence="1 2" key="1">
    <citation type="journal article" date="2019" name="Gigascience">
        <title>Whole-genome sequence of the oriental lung fluke Paragonimus westermani.</title>
        <authorList>
            <person name="Oey H."/>
            <person name="Zakrzewski M."/>
            <person name="Narain K."/>
            <person name="Devi K.R."/>
            <person name="Agatsuma T."/>
            <person name="Nawaratna S."/>
            <person name="Gobert G.N."/>
            <person name="Jones M.K."/>
            <person name="Ragan M.A."/>
            <person name="McManus D.P."/>
            <person name="Krause L."/>
        </authorList>
    </citation>
    <scope>NUCLEOTIDE SEQUENCE [LARGE SCALE GENOMIC DNA]</scope>
    <source>
        <strain evidence="1 2">IND2009</strain>
    </source>
</reference>
<dbReference type="EMBL" id="QNGE01000336">
    <property type="protein sequence ID" value="KAA3680861.1"/>
    <property type="molecule type" value="Genomic_DNA"/>
</dbReference>
<protein>
    <submittedName>
        <fullName evidence="1">Uncharacterized protein</fullName>
    </submittedName>
</protein>
<dbReference type="AlphaFoldDB" id="A0A5J4NZH0"/>
<organism evidence="1 2">
    <name type="scientific">Paragonimus westermani</name>
    <dbReference type="NCBI Taxonomy" id="34504"/>
    <lineage>
        <taxon>Eukaryota</taxon>
        <taxon>Metazoa</taxon>
        <taxon>Spiralia</taxon>
        <taxon>Lophotrochozoa</taxon>
        <taxon>Platyhelminthes</taxon>
        <taxon>Trematoda</taxon>
        <taxon>Digenea</taxon>
        <taxon>Plagiorchiida</taxon>
        <taxon>Troglotremata</taxon>
        <taxon>Troglotrematidae</taxon>
        <taxon>Paragonimus</taxon>
    </lineage>
</organism>
<keyword evidence="2" id="KW-1185">Reference proteome</keyword>
<evidence type="ECO:0000313" key="1">
    <source>
        <dbReference type="EMBL" id="KAA3680861.1"/>
    </source>
</evidence>
<accession>A0A5J4NZH0</accession>
<proteinExistence type="predicted"/>
<gene>
    <name evidence="1" type="ORF">DEA37_0007008</name>
</gene>